<dbReference type="Proteomes" id="UP000887576">
    <property type="component" value="Unplaced"/>
</dbReference>
<evidence type="ECO:0000313" key="1">
    <source>
        <dbReference type="Proteomes" id="UP000887576"/>
    </source>
</evidence>
<accession>A0AC34PUJ6</accession>
<proteinExistence type="predicted"/>
<reference evidence="2" key="1">
    <citation type="submission" date="2022-11" db="UniProtKB">
        <authorList>
            <consortium name="WormBaseParasite"/>
        </authorList>
    </citation>
    <scope>IDENTIFICATION</scope>
</reference>
<sequence length="364" mass="42373">MDVETVTKTLFILGVPTKLRLLYFGMTFLQIFGCGLCCFVAYLFYKFGVNHVNFATIITHILLSLAVNNLLQLAQTLLFYFQLFFENSLVDDGNCMHVTAMPPVIALFMLTASFFMLVERAYATANFARYEHEDYSVSIGQVFGIVWVFIGLFMFFKGIFALTSISKTDYYTCLIDLIQDDPLKTNWQILLIALFMLLFCVFFCLLHKTNVDKKTNMTKPGSTYKLSYSYQLRENTKSMRIMVWYTSLLLIFVSFHLYEIYAVHTLALAKTDNEEQLIFRHELSLLFLPLFTVIMPLIIIKTSDSLKNRIQALWRGFFHYQSIPASLRTEELRRTVIRPPTKGNADYRYFDSLSSYWESKKHTT</sequence>
<dbReference type="WBParaSite" id="JU765_v2.g10114.t1">
    <property type="protein sequence ID" value="JU765_v2.g10114.t1"/>
    <property type="gene ID" value="JU765_v2.g10114"/>
</dbReference>
<evidence type="ECO:0000313" key="2">
    <source>
        <dbReference type="WBParaSite" id="JU765_v2.g10114.t1"/>
    </source>
</evidence>
<protein>
    <submittedName>
        <fullName evidence="2">Uncharacterized protein</fullName>
    </submittedName>
</protein>
<organism evidence="1 2">
    <name type="scientific">Panagrolaimus sp. JU765</name>
    <dbReference type="NCBI Taxonomy" id="591449"/>
    <lineage>
        <taxon>Eukaryota</taxon>
        <taxon>Metazoa</taxon>
        <taxon>Ecdysozoa</taxon>
        <taxon>Nematoda</taxon>
        <taxon>Chromadorea</taxon>
        <taxon>Rhabditida</taxon>
        <taxon>Tylenchina</taxon>
        <taxon>Panagrolaimomorpha</taxon>
        <taxon>Panagrolaimoidea</taxon>
        <taxon>Panagrolaimidae</taxon>
        <taxon>Panagrolaimus</taxon>
    </lineage>
</organism>
<name>A0AC34PUJ6_9BILA</name>